<keyword evidence="3" id="KW-1185">Reference proteome</keyword>
<evidence type="ECO:0000313" key="3">
    <source>
        <dbReference type="Proteomes" id="UP000289954"/>
    </source>
</evidence>
<name>A0A402DMZ5_9CELL</name>
<gene>
    <name evidence="2" type="ORF">CBZ_05600</name>
</gene>
<protein>
    <recommendedName>
        <fullName evidence="1">Methyltransferase type 11 domain-containing protein</fullName>
    </recommendedName>
</protein>
<proteinExistence type="predicted"/>
<dbReference type="Proteomes" id="UP000289954">
    <property type="component" value="Unassembled WGS sequence"/>
</dbReference>
<dbReference type="AlphaFoldDB" id="A0A402DMZ5"/>
<dbReference type="GO" id="GO:0008757">
    <property type="term" value="F:S-adenosylmethionine-dependent methyltransferase activity"/>
    <property type="evidence" value="ECO:0007669"/>
    <property type="project" value="InterPro"/>
</dbReference>
<dbReference type="CDD" id="cd02440">
    <property type="entry name" value="AdoMet_MTases"/>
    <property type="match status" value="1"/>
</dbReference>
<dbReference type="InterPro" id="IPR029063">
    <property type="entry name" value="SAM-dependent_MTases_sf"/>
</dbReference>
<reference evidence="2 3" key="1">
    <citation type="submission" date="2019-01" db="EMBL/GenBank/DDBJ databases">
        <title>Draft genome sequence of Cellulomonas takizawaensis strain TKZ-21.</title>
        <authorList>
            <person name="Yamamura H."/>
            <person name="Hayashi T."/>
            <person name="Hamada M."/>
            <person name="Serisawa Y."/>
            <person name="Matsuyama K."/>
            <person name="Nakagawa Y."/>
            <person name="Otoguro M."/>
            <person name="Yanagida F."/>
            <person name="Hayakawa M."/>
        </authorList>
    </citation>
    <scope>NUCLEOTIDE SEQUENCE [LARGE SCALE GENOMIC DNA]</scope>
    <source>
        <strain evidence="2 3">NBRC12680</strain>
    </source>
</reference>
<dbReference type="Pfam" id="PF08241">
    <property type="entry name" value="Methyltransf_11"/>
    <property type="match status" value="1"/>
</dbReference>
<evidence type="ECO:0000259" key="1">
    <source>
        <dbReference type="Pfam" id="PF08241"/>
    </source>
</evidence>
<organism evidence="2 3">
    <name type="scientific">Cellulomonas biazotea</name>
    <dbReference type="NCBI Taxonomy" id="1709"/>
    <lineage>
        <taxon>Bacteria</taxon>
        <taxon>Bacillati</taxon>
        <taxon>Actinomycetota</taxon>
        <taxon>Actinomycetes</taxon>
        <taxon>Micrococcales</taxon>
        <taxon>Cellulomonadaceae</taxon>
        <taxon>Cellulomonas</taxon>
    </lineage>
</organism>
<dbReference type="InterPro" id="IPR013216">
    <property type="entry name" value="Methyltransf_11"/>
</dbReference>
<dbReference type="OrthoDB" id="9795634at2"/>
<dbReference type="InterPro" id="IPR050508">
    <property type="entry name" value="Methyltransf_Superfamily"/>
</dbReference>
<comment type="caution">
    <text evidence="2">The sequence shown here is derived from an EMBL/GenBank/DDBJ whole genome shotgun (WGS) entry which is preliminary data.</text>
</comment>
<dbReference type="RefSeq" id="WP_130780106.1">
    <property type="nucleotide sequence ID" value="NZ_BIMR01000028.1"/>
</dbReference>
<evidence type="ECO:0000313" key="2">
    <source>
        <dbReference type="EMBL" id="GCE75504.1"/>
    </source>
</evidence>
<accession>A0A402DMZ5</accession>
<dbReference type="PANTHER" id="PTHR42912">
    <property type="entry name" value="METHYLTRANSFERASE"/>
    <property type="match status" value="1"/>
</dbReference>
<feature type="domain" description="Methyltransferase type 11" evidence="1">
    <location>
        <begin position="38"/>
        <end position="129"/>
    </location>
</feature>
<dbReference type="SUPFAM" id="SSF53335">
    <property type="entry name" value="S-adenosyl-L-methionine-dependent methyltransferases"/>
    <property type="match status" value="1"/>
</dbReference>
<dbReference type="Gene3D" id="3.40.50.150">
    <property type="entry name" value="Vaccinia Virus protein VP39"/>
    <property type="match status" value="1"/>
</dbReference>
<sequence>MGFDAGAAAYDRFMGRFSGPLADLFVDALGVRPTDRVLDVGSGPGALTARLIGRVGADRVAAVDPTPAFVAAVADRCPGVDVRRGVAEDLPFGDAGFDVVAAQLVVHFMTDPVAGVREMRRVTRPGGTVGACVWDHRDRGPLTTFWRAARALSPGLAGEDRLAGVRRGHLAALFAAAGVECVEDGELTVSLAFASFDDWWEPFTLGVGPAGEHVAGLGAGGREELRARCAAALGEPPFDVAATAWCVRGRA</sequence>
<dbReference type="EMBL" id="BIMR01000028">
    <property type="protein sequence ID" value="GCE75504.1"/>
    <property type="molecule type" value="Genomic_DNA"/>
</dbReference>